<sequence>MARSTLYLLLLSLLYITITVRSAATSSSSLSFIRSSCRATTYPALCVQSLSAYAPSIQGNQRQLAQTALSVSLARAQNTVSFVNKLTKFKGLKGRETAALRDCAEEVSDTVDRLSKSIKELKSMRSTKGQDFQWHISNIETWVSAALTDETTCVDGFAGKALNSRVKTSIKTRIVNVAHVTSNALALINKYASRY</sequence>
<protein>
    <recommendedName>
        <fullName evidence="4">Pectinesterase inhibitor domain-containing protein</fullName>
    </recommendedName>
</protein>
<dbReference type="AlphaFoldDB" id="A0AAV8TZC6"/>
<dbReference type="EMBL" id="JAIWQS010000002">
    <property type="protein sequence ID" value="KAJ8771488.1"/>
    <property type="molecule type" value="Genomic_DNA"/>
</dbReference>
<dbReference type="SMART" id="SM00856">
    <property type="entry name" value="PMEI"/>
    <property type="match status" value="1"/>
</dbReference>
<evidence type="ECO:0000256" key="1">
    <source>
        <dbReference type="ARBA" id="ARBA00022729"/>
    </source>
</evidence>
<dbReference type="FunFam" id="1.20.140.40:FF:000005">
    <property type="entry name" value="Pectin methylesterase inhibitor 1"/>
    <property type="match status" value="1"/>
</dbReference>
<dbReference type="Pfam" id="PF04043">
    <property type="entry name" value="PMEI"/>
    <property type="match status" value="1"/>
</dbReference>
<feature type="domain" description="Pectinesterase inhibitor" evidence="4">
    <location>
        <begin position="28"/>
        <end position="187"/>
    </location>
</feature>
<dbReference type="Gene3D" id="1.20.140.40">
    <property type="entry name" value="Invertase/pectin methylesterase inhibitor family protein"/>
    <property type="match status" value="1"/>
</dbReference>
<comment type="caution">
    <text evidence="5">The sequence shown here is derived from an EMBL/GenBank/DDBJ whole genome shotgun (WGS) entry which is preliminary data.</text>
</comment>
<feature type="chain" id="PRO_5043597256" description="Pectinesterase inhibitor domain-containing protein" evidence="3">
    <location>
        <begin position="23"/>
        <end position="195"/>
    </location>
</feature>
<organism evidence="5 6">
    <name type="scientific">Erythroxylum novogranatense</name>
    <dbReference type="NCBI Taxonomy" id="1862640"/>
    <lineage>
        <taxon>Eukaryota</taxon>
        <taxon>Viridiplantae</taxon>
        <taxon>Streptophyta</taxon>
        <taxon>Embryophyta</taxon>
        <taxon>Tracheophyta</taxon>
        <taxon>Spermatophyta</taxon>
        <taxon>Magnoliopsida</taxon>
        <taxon>eudicotyledons</taxon>
        <taxon>Gunneridae</taxon>
        <taxon>Pentapetalae</taxon>
        <taxon>rosids</taxon>
        <taxon>fabids</taxon>
        <taxon>Malpighiales</taxon>
        <taxon>Erythroxylaceae</taxon>
        <taxon>Erythroxylum</taxon>
    </lineage>
</organism>
<keyword evidence="1 3" id="KW-0732">Signal</keyword>
<dbReference type="CDD" id="cd15798">
    <property type="entry name" value="PMEI-like_3"/>
    <property type="match status" value="1"/>
</dbReference>
<evidence type="ECO:0000256" key="2">
    <source>
        <dbReference type="ARBA" id="ARBA00038471"/>
    </source>
</evidence>
<evidence type="ECO:0000313" key="6">
    <source>
        <dbReference type="Proteomes" id="UP001159364"/>
    </source>
</evidence>
<gene>
    <name evidence="5" type="ORF">K2173_026665</name>
</gene>
<dbReference type="PANTHER" id="PTHR31080">
    <property type="entry name" value="PECTINESTERASE INHIBITOR-LIKE"/>
    <property type="match status" value="1"/>
</dbReference>
<feature type="signal peptide" evidence="3">
    <location>
        <begin position="1"/>
        <end position="22"/>
    </location>
</feature>
<dbReference type="InterPro" id="IPR035513">
    <property type="entry name" value="Invertase/methylesterase_inhib"/>
</dbReference>
<dbReference type="Proteomes" id="UP001159364">
    <property type="component" value="Linkage Group LG02"/>
</dbReference>
<evidence type="ECO:0000256" key="3">
    <source>
        <dbReference type="SAM" id="SignalP"/>
    </source>
</evidence>
<dbReference type="InterPro" id="IPR006501">
    <property type="entry name" value="Pectinesterase_inhib_dom"/>
</dbReference>
<accession>A0AAV8TZC6</accession>
<dbReference type="SUPFAM" id="SSF101148">
    <property type="entry name" value="Plant invertase/pectin methylesterase inhibitor"/>
    <property type="match status" value="1"/>
</dbReference>
<reference evidence="5 6" key="1">
    <citation type="submission" date="2021-09" db="EMBL/GenBank/DDBJ databases">
        <title>Genomic insights and catalytic innovation underlie evolution of tropane alkaloids biosynthesis.</title>
        <authorList>
            <person name="Wang Y.-J."/>
            <person name="Tian T."/>
            <person name="Huang J.-P."/>
            <person name="Huang S.-X."/>
        </authorList>
    </citation>
    <scope>NUCLEOTIDE SEQUENCE [LARGE SCALE GENOMIC DNA]</scope>
    <source>
        <strain evidence="5">KIB-2018</strain>
        <tissue evidence="5">Leaf</tissue>
    </source>
</reference>
<evidence type="ECO:0000313" key="5">
    <source>
        <dbReference type="EMBL" id="KAJ8771488.1"/>
    </source>
</evidence>
<keyword evidence="6" id="KW-1185">Reference proteome</keyword>
<dbReference type="InterPro" id="IPR051955">
    <property type="entry name" value="PME_Inhibitor"/>
</dbReference>
<comment type="similarity">
    <text evidence="2">Belongs to the PMEI family.</text>
</comment>
<name>A0AAV8TZC6_9ROSI</name>
<dbReference type="GO" id="GO:0046910">
    <property type="term" value="F:pectinesterase inhibitor activity"/>
    <property type="evidence" value="ECO:0007669"/>
    <property type="project" value="UniProtKB-ARBA"/>
</dbReference>
<dbReference type="PANTHER" id="PTHR31080:SF87">
    <property type="entry name" value="PECTINESTERASE INHIBITOR 7"/>
    <property type="match status" value="1"/>
</dbReference>
<proteinExistence type="inferred from homology"/>
<evidence type="ECO:0000259" key="4">
    <source>
        <dbReference type="SMART" id="SM00856"/>
    </source>
</evidence>
<dbReference type="NCBIfam" id="TIGR01614">
    <property type="entry name" value="PME_inhib"/>
    <property type="match status" value="1"/>
</dbReference>